<dbReference type="Pfam" id="PF00403">
    <property type="entry name" value="HMA"/>
    <property type="match status" value="1"/>
</dbReference>
<dbReference type="STRING" id="1220162.K1VNX3"/>
<dbReference type="CDD" id="cd00371">
    <property type="entry name" value="HMA"/>
    <property type="match status" value="1"/>
</dbReference>
<feature type="region of interest" description="Disordered" evidence="4">
    <location>
        <begin position="297"/>
        <end position="326"/>
    </location>
</feature>
<reference evidence="6 7" key="1">
    <citation type="journal article" date="2012" name="Eukaryot. Cell">
        <title>Genome sequence of the Trichosporon asahii environmental strain CBS 8904.</title>
        <authorList>
            <person name="Yang R.Y."/>
            <person name="Li H.T."/>
            <person name="Zhu H."/>
            <person name="Zhou G.P."/>
            <person name="Wang M."/>
            <person name="Wang L."/>
        </authorList>
    </citation>
    <scope>NUCLEOTIDE SEQUENCE [LARGE SCALE GENOMIC DNA]</scope>
    <source>
        <strain evidence="6 7">CBS 8904</strain>
    </source>
</reference>
<dbReference type="Gene3D" id="3.30.70.100">
    <property type="match status" value="1"/>
</dbReference>
<evidence type="ECO:0000259" key="5">
    <source>
        <dbReference type="PROSITE" id="PS50846"/>
    </source>
</evidence>
<dbReference type="InterPro" id="IPR036423">
    <property type="entry name" value="SOD-like_Cu/Zn_dom_sf"/>
</dbReference>
<dbReference type="SUPFAM" id="SSF55008">
    <property type="entry name" value="HMA, heavy metal-associated domain"/>
    <property type="match status" value="1"/>
</dbReference>
<accession>K1VNX3</accession>
<evidence type="ECO:0000313" key="7">
    <source>
        <dbReference type="Proteomes" id="UP000006757"/>
    </source>
</evidence>
<dbReference type="GO" id="GO:0046872">
    <property type="term" value="F:metal ion binding"/>
    <property type="evidence" value="ECO:0007669"/>
    <property type="project" value="InterPro"/>
</dbReference>
<comment type="cofactor">
    <cofactor evidence="1">
        <name>Cu(2+)</name>
        <dbReference type="ChEBI" id="CHEBI:29036"/>
    </cofactor>
</comment>
<evidence type="ECO:0000256" key="2">
    <source>
        <dbReference type="ARBA" id="ARBA00010636"/>
    </source>
</evidence>
<dbReference type="SUPFAM" id="SSF49329">
    <property type="entry name" value="Cu,Zn superoxide dismutase-like"/>
    <property type="match status" value="1"/>
</dbReference>
<feature type="domain" description="HMA" evidence="5">
    <location>
        <begin position="4"/>
        <end position="68"/>
    </location>
</feature>
<proteinExistence type="inferred from homology"/>
<evidence type="ECO:0000256" key="1">
    <source>
        <dbReference type="ARBA" id="ARBA00001973"/>
    </source>
</evidence>
<dbReference type="OrthoDB" id="689350at2759"/>
<evidence type="ECO:0000256" key="3">
    <source>
        <dbReference type="ARBA" id="ARBA00016103"/>
    </source>
</evidence>
<dbReference type="eggNOG" id="KOG4656">
    <property type="taxonomic scope" value="Eukaryota"/>
</dbReference>
<comment type="caution">
    <text evidence="6">The sequence shown here is derived from an EMBL/GenBank/DDBJ whole genome shotgun (WGS) entry which is preliminary data.</text>
</comment>
<evidence type="ECO:0000313" key="6">
    <source>
        <dbReference type="EMBL" id="EKC98397.1"/>
    </source>
</evidence>
<dbReference type="GO" id="GO:0006801">
    <property type="term" value="P:superoxide metabolic process"/>
    <property type="evidence" value="ECO:0007669"/>
    <property type="project" value="InterPro"/>
</dbReference>
<dbReference type="FunCoup" id="K1VNX3">
    <property type="interactions" value="28"/>
</dbReference>
<evidence type="ECO:0000256" key="4">
    <source>
        <dbReference type="SAM" id="MobiDB-lite"/>
    </source>
</evidence>
<dbReference type="HOGENOM" id="CLU_056632_0_0_1"/>
<dbReference type="InParanoid" id="K1VNX3"/>
<dbReference type="InterPro" id="IPR036163">
    <property type="entry name" value="HMA_dom_sf"/>
</dbReference>
<keyword evidence="7" id="KW-1185">Reference proteome</keyword>
<protein>
    <recommendedName>
        <fullName evidence="3">Superoxide dismutase 1 copper chaperone</fullName>
    </recommendedName>
</protein>
<dbReference type="EMBL" id="AMBO01000391">
    <property type="protein sequence ID" value="EKC98397.1"/>
    <property type="molecule type" value="Genomic_DNA"/>
</dbReference>
<dbReference type="InterPro" id="IPR006121">
    <property type="entry name" value="HMA_dom"/>
</dbReference>
<organism evidence="6 7">
    <name type="scientific">Trichosporon asahii var. asahii (strain CBS 8904)</name>
    <name type="common">Yeast</name>
    <dbReference type="NCBI Taxonomy" id="1220162"/>
    <lineage>
        <taxon>Eukaryota</taxon>
        <taxon>Fungi</taxon>
        <taxon>Dikarya</taxon>
        <taxon>Basidiomycota</taxon>
        <taxon>Agaricomycotina</taxon>
        <taxon>Tremellomycetes</taxon>
        <taxon>Trichosporonales</taxon>
        <taxon>Trichosporonaceae</taxon>
        <taxon>Trichosporon</taxon>
    </lineage>
</organism>
<name>K1VNX3_TRIAC</name>
<dbReference type="AlphaFoldDB" id="K1VNX3"/>
<dbReference type="Gene3D" id="2.60.40.200">
    <property type="entry name" value="Superoxide dismutase, copper/zinc binding domain"/>
    <property type="match status" value="1"/>
</dbReference>
<dbReference type="Proteomes" id="UP000006757">
    <property type="component" value="Unassembled WGS sequence"/>
</dbReference>
<gene>
    <name evidence="6" type="ORF">A1Q2_07411</name>
</gene>
<sequence>MTLASSAFRHETLRANLQCVNAVEKALSSVPGIDRYDIELDNKRVTITGKTPPSQLLSALKSTERQVLVRGASSADPNVPSEAAISILESPIALPSPDASKSLPGLKEDEFSQQVYGISRFVQIAPKSILMDLTVRFPPNAAQDKFNVYVSKTGNLVDPPKSTGGEFVNLGQLKPDGKGYGDLFKEVDGQLWEWVGRGCVVQKEGENDGKPGSVFAGVVARSSGVWGNDKTVCACSGRTMWEEGREMEKKGVLIAPQAHLESDPRTDTHRDISAFSTTHAFRSTDAVAPHHRSLGTLAPDLPMSSPMSHVHIRSGGKRSTSAAAAAPADQISLRYKAV</sequence>
<dbReference type="PROSITE" id="PS50846">
    <property type="entry name" value="HMA_2"/>
    <property type="match status" value="1"/>
</dbReference>
<dbReference type="OMA" id="DGELWEW"/>
<comment type="similarity">
    <text evidence="2">Belongs to the CCS1 family.</text>
</comment>